<dbReference type="InterPro" id="IPR003043">
    <property type="entry name" value="Uropor_MeTrfase_CS"/>
</dbReference>
<evidence type="ECO:0000259" key="9">
    <source>
        <dbReference type="Pfam" id="PF00590"/>
    </source>
</evidence>
<dbReference type="AlphaFoldDB" id="A0A8A4TVY0"/>
<dbReference type="Proteomes" id="UP000663929">
    <property type="component" value="Chromosome"/>
</dbReference>
<dbReference type="EMBL" id="CP071793">
    <property type="protein sequence ID" value="QTD53517.1"/>
    <property type="molecule type" value="Genomic_DNA"/>
</dbReference>
<dbReference type="RefSeq" id="WP_237383619.1">
    <property type="nucleotide sequence ID" value="NZ_CP071793.1"/>
</dbReference>
<comment type="pathway">
    <text evidence="7">Porphyrin-containing compound metabolism; siroheme biosynthesis; precorrin-2 from uroporphyrinogen III: step 1/1.</text>
</comment>
<reference evidence="10" key="1">
    <citation type="submission" date="2021-03" db="EMBL/GenBank/DDBJ databases">
        <title>Acanthopleuribacteraceae sp. M133.</title>
        <authorList>
            <person name="Wang G."/>
        </authorList>
    </citation>
    <scope>NUCLEOTIDE SEQUENCE</scope>
    <source>
        <strain evidence="10">M133</strain>
    </source>
</reference>
<dbReference type="GO" id="GO:0004851">
    <property type="term" value="F:uroporphyrin-III C-methyltransferase activity"/>
    <property type="evidence" value="ECO:0007669"/>
    <property type="project" value="UniProtKB-EC"/>
</dbReference>
<keyword evidence="4 8" id="KW-0808">Transferase</keyword>
<dbReference type="GO" id="GO:0032259">
    <property type="term" value="P:methylation"/>
    <property type="evidence" value="ECO:0007669"/>
    <property type="project" value="UniProtKB-KW"/>
</dbReference>
<evidence type="ECO:0000256" key="8">
    <source>
        <dbReference type="RuleBase" id="RU003960"/>
    </source>
</evidence>
<evidence type="ECO:0000313" key="11">
    <source>
        <dbReference type="Proteomes" id="UP000663929"/>
    </source>
</evidence>
<evidence type="ECO:0000256" key="5">
    <source>
        <dbReference type="ARBA" id="ARBA00022691"/>
    </source>
</evidence>
<dbReference type="Pfam" id="PF00590">
    <property type="entry name" value="TP_methylase"/>
    <property type="match status" value="1"/>
</dbReference>
<evidence type="ECO:0000256" key="2">
    <source>
        <dbReference type="ARBA" id="ARBA00012162"/>
    </source>
</evidence>
<dbReference type="EC" id="2.1.1.107" evidence="2"/>
<dbReference type="PROSITE" id="PS00839">
    <property type="entry name" value="SUMT_1"/>
    <property type="match status" value="1"/>
</dbReference>
<dbReference type="PANTHER" id="PTHR45790:SF3">
    <property type="entry name" value="S-ADENOSYL-L-METHIONINE-DEPENDENT UROPORPHYRINOGEN III METHYLTRANSFERASE, CHLOROPLASTIC"/>
    <property type="match status" value="1"/>
</dbReference>
<dbReference type="Gene3D" id="3.40.1010.10">
    <property type="entry name" value="Cobalt-precorrin-4 Transmethylase, Domain 1"/>
    <property type="match status" value="1"/>
</dbReference>
<evidence type="ECO:0000256" key="6">
    <source>
        <dbReference type="ARBA" id="ARBA00023244"/>
    </source>
</evidence>
<dbReference type="InterPro" id="IPR050161">
    <property type="entry name" value="Siro_Cobalamin_biosynth"/>
</dbReference>
<organism evidence="10 11">
    <name type="scientific">Sulfidibacter corallicola</name>
    <dbReference type="NCBI Taxonomy" id="2818388"/>
    <lineage>
        <taxon>Bacteria</taxon>
        <taxon>Pseudomonadati</taxon>
        <taxon>Acidobacteriota</taxon>
        <taxon>Holophagae</taxon>
        <taxon>Acanthopleuribacterales</taxon>
        <taxon>Acanthopleuribacteraceae</taxon>
        <taxon>Sulfidibacter</taxon>
    </lineage>
</organism>
<keyword evidence="3 8" id="KW-0489">Methyltransferase</keyword>
<dbReference type="InterPro" id="IPR006366">
    <property type="entry name" value="CobA/CysG_C"/>
</dbReference>
<keyword evidence="5" id="KW-0949">S-adenosyl-L-methionine</keyword>
<comment type="similarity">
    <text evidence="1 8">Belongs to the precorrin methyltransferase family.</text>
</comment>
<accession>A0A8A4TVY0</accession>
<feature type="domain" description="Tetrapyrrole methylase" evidence="9">
    <location>
        <begin position="5"/>
        <end position="216"/>
    </location>
</feature>
<dbReference type="NCBIfam" id="NF004790">
    <property type="entry name" value="PRK06136.1"/>
    <property type="match status" value="1"/>
</dbReference>
<evidence type="ECO:0000256" key="3">
    <source>
        <dbReference type="ARBA" id="ARBA00022603"/>
    </source>
</evidence>
<evidence type="ECO:0000256" key="7">
    <source>
        <dbReference type="ARBA" id="ARBA00025705"/>
    </source>
</evidence>
<dbReference type="CDD" id="cd11642">
    <property type="entry name" value="SUMT"/>
    <property type="match status" value="1"/>
</dbReference>
<dbReference type="InterPro" id="IPR014777">
    <property type="entry name" value="4pyrrole_Mease_sub1"/>
</dbReference>
<evidence type="ECO:0000256" key="1">
    <source>
        <dbReference type="ARBA" id="ARBA00005879"/>
    </source>
</evidence>
<dbReference type="GO" id="GO:0019354">
    <property type="term" value="P:siroheme biosynthetic process"/>
    <property type="evidence" value="ECO:0007669"/>
    <property type="project" value="InterPro"/>
</dbReference>
<name>A0A8A4TVY0_SULCO</name>
<dbReference type="InterPro" id="IPR035996">
    <property type="entry name" value="4pyrrol_Methylase_sf"/>
</dbReference>
<evidence type="ECO:0000256" key="4">
    <source>
        <dbReference type="ARBA" id="ARBA00022679"/>
    </source>
</evidence>
<dbReference type="PANTHER" id="PTHR45790">
    <property type="entry name" value="SIROHEME SYNTHASE-RELATED"/>
    <property type="match status" value="1"/>
</dbReference>
<dbReference type="PROSITE" id="PS00840">
    <property type="entry name" value="SUMT_2"/>
    <property type="match status" value="1"/>
</dbReference>
<dbReference type="InterPro" id="IPR014776">
    <property type="entry name" value="4pyrrole_Mease_sub2"/>
</dbReference>
<protein>
    <recommendedName>
        <fullName evidence="2">uroporphyrinogen-III C-methyltransferase</fullName>
        <ecNumber evidence="2">2.1.1.107</ecNumber>
    </recommendedName>
</protein>
<gene>
    <name evidence="10" type="primary">cobA</name>
    <name evidence="10" type="ORF">J3U87_13765</name>
</gene>
<sequence>MTLGKVYLIGAGPGAPDLITLRAVRLLERADIVLYDRLVHPEVLDHATGAERIYVGKAKGDDMQLRQERIFALMIGHAREGKIVVRLKGGDPFVFGRGGEELLVLKDAGIPAEVVPGVSSCISAPEAALIPVTYRGITPSFGVFAGQQGTRAKRAQVDWEAAARIGTAVFLMGVERLTLIVERLVAHGRSPQTPVALVERGTLPEQKVVTGTLADIVDKAKGVRSPATIVVGEVVNVRESLLATAEAGAGDSLIAAS</sequence>
<keyword evidence="11" id="KW-1185">Reference proteome</keyword>
<dbReference type="FunFam" id="3.40.1010.10:FF:000001">
    <property type="entry name" value="Siroheme synthase"/>
    <property type="match status" value="1"/>
</dbReference>
<dbReference type="InterPro" id="IPR000878">
    <property type="entry name" value="4pyrrol_Mease"/>
</dbReference>
<dbReference type="KEGG" id="scor:J3U87_13765"/>
<evidence type="ECO:0000313" key="10">
    <source>
        <dbReference type="EMBL" id="QTD53517.1"/>
    </source>
</evidence>
<dbReference type="SUPFAM" id="SSF53790">
    <property type="entry name" value="Tetrapyrrole methylase"/>
    <property type="match status" value="1"/>
</dbReference>
<proteinExistence type="inferred from homology"/>
<dbReference type="NCBIfam" id="TIGR01469">
    <property type="entry name" value="cobA_cysG_Cterm"/>
    <property type="match status" value="1"/>
</dbReference>
<keyword evidence="6" id="KW-0627">Porphyrin biosynthesis</keyword>
<dbReference type="Gene3D" id="3.30.950.10">
    <property type="entry name" value="Methyltransferase, Cobalt-precorrin-4 Transmethylase, Domain 2"/>
    <property type="match status" value="1"/>
</dbReference>